<dbReference type="InterPro" id="IPR022551">
    <property type="entry name" value="BrxC"/>
</dbReference>
<sequence length="118" mass="13885">MDIIKELTTLEQWHAVWKRSMDSPILLYKHSTTCMICARAFKHLKAFHKTEEDKIDSYMVNVIASRPVSDEIAKDTNIPHKSPQIFLIDKQQIVWVTSHWKITKHQIRKAIHQLSYSS</sequence>
<dbReference type="EMBL" id="JBHSDT010000008">
    <property type="protein sequence ID" value="MFC4404097.1"/>
    <property type="molecule type" value="Genomic_DNA"/>
</dbReference>
<dbReference type="Gene3D" id="3.40.30.10">
    <property type="entry name" value="Glutaredoxin"/>
    <property type="match status" value="1"/>
</dbReference>
<organism evidence="1 2">
    <name type="scientific">Gracilibacillus xinjiangensis</name>
    <dbReference type="NCBI Taxonomy" id="1193282"/>
    <lineage>
        <taxon>Bacteria</taxon>
        <taxon>Bacillati</taxon>
        <taxon>Bacillota</taxon>
        <taxon>Bacilli</taxon>
        <taxon>Bacillales</taxon>
        <taxon>Bacillaceae</taxon>
        <taxon>Gracilibacillus</taxon>
    </lineage>
</organism>
<proteinExistence type="predicted"/>
<gene>
    <name evidence="1" type="primary">ytxJ</name>
    <name evidence="1" type="ORF">ACFOY7_13570</name>
</gene>
<evidence type="ECO:0000313" key="1">
    <source>
        <dbReference type="EMBL" id="MFC4404097.1"/>
    </source>
</evidence>
<dbReference type="InterPro" id="IPR036249">
    <property type="entry name" value="Thioredoxin-like_sf"/>
</dbReference>
<comment type="caution">
    <text evidence="1">The sequence shown here is derived from an EMBL/GenBank/DDBJ whole genome shotgun (WGS) entry which is preliminary data.</text>
</comment>
<dbReference type="NCBIfam" id="TIGR04019">
    <property type="entry name" value="B_thiol_YtxJ"/>
    <property type="match status" value="1"/>
</dbReference>
<dbReference type="RefSeq" id="WP_390252635.1">
    <property type="nucleotide sequence ID" value="NZ_JBHSDT010000008.1"/>
</dbReference>
<name>A0ABV8WW37_9BACI</name>
<dbReference type="Pfam" id="PF11009">
    <property type="entry name" value="BrxC"/>
    <property type="match status" value="1"/>
</dbReference>
<reference evidence="2" key="1">
    <citation type="journal article" date="2019" name="Int. J. Syst. Evol. Microbiol.">
        <title>The Global Catalogue of Microorganisms (GCM) 10K type strain sequencing project: providing services to taxonomists for standard genome sequencing and annotation.</title>
        <authorList>
            <consortium name="The Broad Institute Genomics Platform"/>
            <consortium name="The Broad Institute Genome Sequencing Center for Infectious Disease"/>
            <person name="Wu L."/>
            <person name="Ma J."/>
        </authorList>
    </citation>
    <scope>NUCLEOTIDE SEQUENCE [LARGE SCALE GENOMIC DNA]</scope>
    <source>
        <strain evidence="2">CCUG 37865</strain>
    </source>
</reference>
<accession>A0ABV8WW37</accession>
<dbReference type="SUPFAM" id="SSF52833">
    <property type="entry name" value="Thioredoxin-like"/>
    <property type="match status" value="1"/>
</dbReference>
<keyword evidence="2" id="KW-1185">Reference proteome</keyword>
<dbReference type="Proteomes" id="UP001595882">
    <property type="component" value="Unassembled WGS sequence"/>
</dbReference>
<evidence type="ECO:0000313" key="2">
    <source>
        <dbReference type="Proteomes" id="UP001595882"/>
    </source>
</evidence>
<protein>
    <submittedName>
        <fullName evidence="1">Bacillithiol system redox-active protein YtxJ</fullName>
    </submittedName>
</protein>